<keyword evidence="4" id="KW-0808">Transferase</keyword>
<organism evidence="7">
    <name type="scientific">marine metagenome</name>
    <dbReference type="NCBI Taxonomy" id="408172"/>
    <lineage>
        <taxon>unclassified sequences</taxon>
        <taxon>metagenomes</taxon>
        <taxon>ecological metagenomes</taxon>
    </lineage>
</organism>
<dbReference type="InterPro" id="IPR034907">
    <property type="entry name" value="NDK-like_dom"/>
</dbReference>
<dbReference type="GO" id="GO:0006183">
    <property type="term" value="P:GTP biosynthetic process"/>
    <property type="evidence" value="ECO:0007669"/>
    <property type="project" value="InterPro"/>
</dbReference>
<dbReference type="PROSITE" id="PS51374">
    <property type="entry name" value="NDPK_LIKE"/>
    <property type="match status" value="1"/>
</dbReference>
<evidence type="ECO:0000313" key="7">
    <source>
        <dbReference type="EMBL" id="SVC66556.1"/>
    </source>
</evidence>
<dbReference type="GO" id="GO:0004550">
    <property type="term" value="F:nucleoside diphosphate kinase activity"/>
    <property type="evidence" value="ECO:0007669"/>
    <property type="project" value="UniProtKB-EC"/>
</dbReference>
<accession>A0A382NZT2</accession>
<evidence type="ECO:0000256" key="2">
    <source>
        <dbReference type="ARBA" id="ARBA00008142"/>
    </source>
</evidence>
<dbReference type="GO" id="GO:0006228">
    <property type="term" value="P:UTP biosynthetic process"/>
    <property type="evidence" value="ECO:0007669"/>
    <property type="project" value="InterPro"/>
</dbReference>
<dbReference type="InterPro" id="IPR001564">
    <property type="entry name" value="Nucleoside_diP_kinase"/>
</dbReference>
<dbReference type="AlphaFoldDB" id="A0A382NZT2"/>
<evidence type="ECO:0000259" key="6">
    <source>
        <dbReference type="SMART" id="SM00562"/>
    </source>
</evidence>
<dbReference type="EMBL" id="UINC01103849">
    <property type="protein sequence ID" value="SVC66556.1"/>
    <property type="molecule type" value="Genomic_DNA"/>
</dbReference>
<name>A0A382NZT2_9ZZZZ</name>
<dbReference type="PRINTS" id="PR01243">
    <property type="entry name" value="NUCDPKINASE"/>
</dbReference>
<dbReference type="GO" id="GO:0006241">
    <property type="term" value="P:CTP biosynthetic process"/>
    <property type="evidence" value="ECO:0007669"/>
    <property type="project" value="InterPro"/>
</dbReference>
<feature type="domain" description="Nucleoside diphosphate kinase-like" evidence="6">
    <location>
        <begin position="1"/>
        <end position="74"/>
    </location>
</feature>
<proteinExistence type="inferred from homology"/>
<dbReference type="Gene3D" id="3.30.70.141">
    <property type="entry name" value="Nucleoside diphosphate kinase-like domain"/>
    <property type="match status" value="1"/>
</dbReference>
<keyword evidence="5" id="KW-0418">Kinase</keyword>
<protein>
    <recommendedName>
        <fullName evidence="3">nucleoside-diphosphate kinase</fullName>
        <ecNumber evidence="3">2.7.4.6</ecNumber>
    </recommendedName>
</protein>
<dbReference type="PANTHER" id="PTHR11349">
    <property type="entry name" value="NUCLEOSIDE DIPHOSPHATE KINASE"/>
    <property type="match status" value="1"/>
</dbReference>
<evidence type="ECO:0000256" key="4">
    <source>
        <dbReference type="ARBA" id="ARBA00022679"/>
    </source>
</evidence>
<evidence type="ECO:0000256" key="3">
    <source>
        <dbReference type="ARBA" id="ARBA00012966"/>
    </source>
</evidence>
<dbReference type="InterPro" id="IPR036850">
    <property type="entry name" value="NDK-like_dom_sf"/>
</dbReference>
<evidence type="ECO:0000256" key="1">
    <source>
        <dbReference type="ARBA" id="ARBA00001946"/>
    </source>
</evidence>
<dbReference type="EC" id="2.7.4.6" evidence="3"/>
<sequence>MTSAPVIPIILEAENAVPKLRETIGATDPAEAAEGTVRKLYAESKERNAIHASDSDDNAKGEIAFFFSSHEQLGVD</sequence>
<reference evidence="7" key="1">
    <citation type="submission" date="2018-05" db="EMBL/GenBank/DDBJ databases">
        <authorList>
            <person name="Lanie J.A."/>
            <person name="Ng W.-L."/>
            <person name="Kazmierczak K.M."/>
            <person name="Andrzejewski T.M."/>
            <person name="Davidsen T.M."/>
            <person name="Wayne K.J."/>
            <person name="Tettelin H."/>
            <person name="Glass J.I."/>
            <person name="Rusch D."/>
            <person name="Podicherti R."/>
            <person name="Tsui H.-C.T."/>
            <person name="Winkler M.E."/>
        </authorList>
    </citation>
    <scope>NUCLEOTIDE SEQUENCE</scope>
</reference>
<evidence type="ECO:0000256" key="5">
    <source>
        <dbReference type="ARBA" id="ARBA00022777"/>
    </source>
</evidence>
<comment type="cofactor">
    <cofactor evidence="1">
        <name>Mg(2+)</name>
        <dbReference type="ChEBI" id="CHEBI:18420"/>
    </cofactor>
</comment>
<dbReference type="Pfam" id="PF00334">
    <property type="entry name" value="NDK"/>
    <property type="match status" value="1"/>
</dbReference>
<comment type="similarity">
    <text evidence="2">Belongs to the NDK family.</text>
</comment>
<dbReference type="SUPFAM" id="SSF54919">
    <property type="entry name" value="Nucleoside diphosphate kinase, NDK"/>
    <property type="match status" value="1"/>
</dbReference>
<gene>
    <name evidence="7" type="ORF">METZ01_LOCUS319410</name>
</gene>
<dbReference type="SMART" id="SM00562">
    <property type="entry name" value="NDK"/>
    <property type="match status" value="1"/>
</dbReference>